<sequence>MCGSAKEAWDILAKSYRGVERVQKVRLQTLRSAFELLRDGEHGQRGGIYISISQDKKSVEVVQFAQEEDFEDHALLMVSNDKEDYNFNTWYLDTRCTNHMIGKKELFVNLDESVQKVVKFADNSIIPVMGKGRILIQLKNGDHQFISDVFYVPGMKNNLLSMGQLLEKGYRMEMKNGHLTILGEKVVMSSLIRVMSKNRMFRIDIITDIYHCFSAIFKDASWLWHLRFGHLNFRSLKLLAQKNMVNGLPLLDHPEQFCEGCILGKQHRNSFSTKNNGMLLTL</sequence>
<protein>
    <submittedName>
        <fullName evidence="4">Uncharacterized protein LOC120277629</fullName>
    </submittedName>
</protein>
<dbReference type="GeneID" id="120277629"/>
<evidence type="ECO:0000259" key="1">
    <source>
        <dbReference type="Pfam" id="PF13976"/>
    </source>
</evidence>
<feature type="domain" description="GAG-pre-integrase" evidence="1">
    <location>
        <begin position="210"/>
        <end position="266"/>
    </location>
</feature>
<dbReference type="Proteomes" id="UP001515500">
    <property type="component" value="Chromosome 15"/>
</dbReference>
<dbReference type="Pfam" id="PF22936">
    <property type="entry name" value="Pol_BBD"/>
    <property type="match status" value="1"/>
</dbReference>
<dbReference type="InterPro" id="IPR025724">
    <property type="entry name" value="GAG-pre-integrase_dom"/>
</dbReference>
<proteinExistence type="predicted"/>
<reference evidence="4" key="1">
    <citation type="submission" date="2025-08" db="UniProtKB">
        <authorList>
            <consortium name="RefSeq"/>
        </authorList>
    </citation>
    <scope>IDENTIFICATION</scope>
</reference>
<evidence type="ECO:0000313" key="3">
    <source>
        <dbReference type="Proteomes" id="UP001515500"/>
    </source>
</evidence>
<organism evidence="3 4">
    <name type="scientific">Dioscorea cayennensis subsp. rotundata</name>
    <name type="common">White Guinea yam</name>
    <name type="synonym">Dioscorea rotundata</name>
    <dbReference type="NCBI Taxonomy" id="55577"/>
    <lineage>
        <taxon>Eukaryota</taxon>
        <taxon>Viridiplantae</taxon>
        <taxon>Streptophyta</taxon>
        <taxon>Embryophyta</taxon>
        <taxon>Tracheophyta</taxon>
        <taxon>Spermatophyta</taxon>
        <taxon>Magnoliopsida</taxon>
        <taxon>Liliopsida</taxon>
        <taxon>Dioscoreales</taxon>
        <taxon>Dioscoreaceae</taxon>
        <taxon>Dioscorea</taxon>
    </lineage>
</organism>
<name>A0AB40CPF9_DIOCR</name>
<feature type="domain" description="Retrovirus-related Pol polyprotein from transposon TNT 1-94-like beta-barrel" evidence="2">
    <location>
        <begin position="90"/>
        <end position="170"/>
    </location>
</feature>
<accession>A0AB40CPF9</accession>
<gene>
    <name evidence="4" type="primary">LOC120277629</name>
</gene>
<evidence type="ECO:0000313" key="4">
    <source>
        <dbReference type="RefSeq" id="XP_039140420.1"/>
    </source>
</evidence>
<dbReference type="PANTHER" id="PTHR47592">
    <property type="entry name" value="PBF68 PROTEIN"/>
    <property type="match status" value="1"/>
</dbReference>
<dbReference type="Pfam" id="PF13976">
    <property type="entry name" value="gag_pre-integrs"/>
    <property type="match status" value="1"/>
</dbReference>
<dbReference type="AlphaFoldDB" id="A0AB40CPF9"/>
<evidence type="ECO:0000259" key="2">
    <source>
        <dbReference type="Pfam" id="PF22936"/>
    </source>
</evidence>
<dbReference type="InterPro" id="IPR054722">
    <property type="entry name" value="PolX-like_BBD"/>
</dbReference>
<keyword evidence="3" id="KW-1185">Reference proteome</keyword>
<dbReference type="RefSeq" id="XP_039140420.1">
    <property type="nucleotide sequence ID" value="XM_039284486.1"/>
</dbReference>